<reference evidence="1" key="1">
    <citation type="submission" date="2020-10" db="EMBL/GenBank/DDBJ databases">
        <title>Sequencing the genomes of 1000 actinobacteria strains.</title>
        <authorList>
            <person name="Klenk H.-P."/>
        </authorList>
    </citation>
    <scope>NUCLEOTIDE SEQUENCE</scope>
    <source>
        <strain evidence="1">DSM 45354</strain>
    </source>
</reference>
<keyword evidence="1" id="KW-0255">Endonuclease</keyword>
<gene>
    <name evidence="1" type="ORF">HEB94_001684</name>
</gene>
<dbReference type="Proteomes" id="UP000638648">
    <property type="component" value="Unassembled WGS sequence"/>
</dbReference>
<keyword evidence="1" id="KW-0540">Nuclease</keyword>
<comment type="caution">
    <text evidence="1">The sequence shown here is derived from an EMBL/GenBank/DDBJ whole genome shotgun (WGS) entry which is preliminary data.</text>
</comment>
<name>A0A927MQ53_9ACTN</name>
<dbReference type="EMBL" id="JADBEM010000001">
    <property type="protein sequence ID" value="MBE1604836.1"/>
    <property type="molecule type" value="Genomic_DNA"/>
</dbReference>
<organism evidence="1 2">
    <name type="scientific">Actinopolymorpha pittospori</name>
    <dbReference type="NCBI Taxonomy" id="648752"/>
    <lineage>
        <taxon>Bacteria</taxon>
        <taxon>Bacillati</taxon>
        <taxon>Actinomycetota</taxon>
        <taxon>Actinomycetes</taxon>
        <taxon>Propionibacteriales</taxon>
        <taxon>Actinopolymorphaceae</taxon>
        <taxon>Actinopolymorpha</taxon>
    </lineage>
</organism>
<dbReference type="AlphaFoldDB" id="A0A927MQ53"/>
<proteinExistence type="predicted"/>
<evidence type="ECO:0000313" key="2">
    <source>
        <dbReference type="Proteomes" id="UP000638648"/>
    </source>
</evidence>
<keyword evidence="2" id="KW-1185">Reference proteome</keyword>
<dbReference type="GO" id="GO:0004519">
    <property type="term" value="F:endonuclease activity"/>
    <property type="evidence" value="ECO:0007669"/>
    <property type="project" value="UniProtKB-KW"/>
</dbReference>
<protein>
    <submittedName>
        <fullName evidence="1">Very-short-patch-repair endonuclease</fullName>
    </submittedName>
</protein>
<sequence>MREKEFVTRPSWTVDILVELEGRRLVVEYDGEYWHAPDAKRLVDERKTLDLLAAGYAVVRLRENNLPPLSLEHPRLVQRRVLAAAPRTNELMGEVEAWLTAAAAAAMP</sequence>
<evidence type="ECO:0000313" key="1">
    <source>
        <dbReference type="EMBL" id="MBE1604836.1"/>
    </source>
</evidence>
<dbReference type="RefSeq" id="WP_238361462.1">
    <property type="nucleotide sequence ID" value="NZ_BAABJL010000089.1"/>
</dbReference>
<keyword evidence="1" id="KW-0378">Hydrolase</keyword>
<accession>A0A927MQ53</accession>
<dbReference type="Gene3D" id="3.40.960.10">
    <property type="entry name" value="VSR Endonuclease"/>
    <property type="match status" value="1"/>
</dbReference>